<dbReference type="GO" id="GO:1990281">
    <property type="term" value="C:efflux pump complex"/>
    <property type="evidence" value="ECO:0007669"/>
    <property type="project" value="TreeGrafter"/>
</dbReference>
<dbReference type="PANTHER" id="PTHR30469">
    <property type="entry name" value="MULTIDRUG RESISTANCE PROTEIN MDTA"/>
    <property type="match status" value="1"/>
</dbReference>
<organism evidence="2 3">
    <name type="scientific">Paenibacillus rhizovicinus</name>
    <dbReference type="NCBI Taxonomy" id="2704463"/>
    <lineage>
        <taxon>Bacteria</taxon>
        <taxon>Bacillati</taxon>
        <taxon>Bacillota</taxon>
        <taxon>Bacilli</taxon>
        <taxon>Bacillales</taxon>
        <taxon>Paenibacillaceae</taxon>
        <taxon>Paenibacillus</taxon>
    </lineage>
</organism>
<dbReference type="EMBL" id="CP048286">
    <property type="protein sequence ID" value="QHW29551.1"/>
    <property type="molecule type" value="Genomic_DNA"/>
</dbReference>
<dbReference type="Proteomes" id="UP000479114">
    <property type="component" value="Chromosome"/>
</dbReference>
<feature type="compositionally biased region" description="Low complexity" evidence="1">
    <location>
        <begin position="260"/>
        <end position="271"/>
    </location>
</feature>
<name>A0A6C0NTV6_9BACL</name>
<sequence length="380" mass="40040">MEERTFQARKKKLRLVAGLFVVLLAAFALAGNTLRSLSLPKVYTAMAAEGKVTHDFAGTATVQPGETRALANPAGWKAAAVRVKQGDHVHRGQTLVEYDGGDALQQLADSKAGLKKLELSLNQLHADYIAAANGGDDSAKLGAGSAIETAKLDIATQQQHIANLQKNINESIRLTAPFDGIVTQVHASAGLLPDGMPDVVLSDSAKGYRIQLLVPGGTADLLHIGDTLDGITLDEPNGKPIAGTISSIDEELDSGSSKLSAGDDASAGNAGQAGASLVTMTLKDDTLRGGERVSVKLTASKDEQAITVPNKAVHVDERGAYVYTLREDDGPLGNAYYAVETPIRIVDANDYVTAVKELFADQEVIVDSTGYLMDGVRVRR</sequence>
<evidence type="ECO:0000313" key="2">
    <source>
        <dbReference type="EMBL" id="QHW29551.1"/>
    </source>
</evidence>
<evidence type="ECO:0000313" key="3">
    <source>
        <dbReference type="Proteomes" id="UP000479114"/>
    </source>
</evidence>
<dbReference type="KEGG" id="prz:GZH47_01025"/>
<dbReference type="GO" id="GO:0015562">
    <property type="term" value="F:efflux transmembrane transporter activity"/>
    <property type="evidence" value="ECO:0007669"/>
    <property type="project" value="TreeGrafter"/>
</dbReference>
<dbReference type="RefSeq" id="WP_162638121.1">
    <property type="nucleotide sequence ID" value="NZ_CP048286.1"/>
</dbReference>
<dbReference type="Gene3D" id="2.40.420.20">
    <property type="match status" value="1"/>
</dbReference>
<dbReference type="AlphaFoldDB" id="A0A6C0NTV6"/>
<proteinExistence type="predicted"/>
<evidence type="ECO:0000256" key="1">
    <source>
        <dbReference type="SAM" id="MobiDB-lite"/>
    </source>
</evidence>
<dbReference type="Gene3D" id="1.10.287.470">
    <property type="entry name" value="Helix hairpin bin"/>
    <property type="match status" value="1"/>
</dbReference>
<accession>A0A6C0NTV6</accession>
<dbReference type="Gene3D" id="2.40.50.100">
    <property type="match status" value="1"/>
</dbReference>
<dbReference type="PANTHER" id="PTHR30469:SF20">
    <property type="entry name" value="EFFLUX RND TRANSPORTER PERIPLASMIC ADAPTOR SUBUNIT"/>
    <property type="match status" value="1"/>
</dbReference>
<protein>
    <submittedName>
        <fullName evidence="2">Biotin/lipoyl-binding protein</fullName>
    </submittedName>
</protein>
<feature type="region of interest" description="Disordered" evidence="1">
    <location>
        <begin position="252"/>
        <end position="271"/>
    </location>
</feature>
<reference evidence="2 3" key="1">
    <citation type="submission" date="2020-02" db="EMBL/GenBank/DDBJ databases">
        <title>Paenibacillus sp. nov., isolated from rhizosphere soil of tomato.</title>
        <authorList>
            <person name="Weon H.-Y."/>
            <person name="Lee S.A."/>
        </authorList>
    </citation>
    <scope>NUCLEOTIDE SEQUENCE [LARGE SCALE GENOMIC DNA]</scope>
    <source>
        <strain evidence="2 3">14171R-81</strain>
    </source>
</reference>
<gene>
    <name evidence="2" type="ORF">GZH47_01025</name>
</gene>
<dbReference type="Gene3D" id="2.40.30.170">
    <property type="match status" value="1"/>
</dbReference>
<keyword evidence="3" id="KW-1185">Reference proteome</keyword>